<dbReference type="PATRIC" id="fig|864564.6.peg.1543"/>
<comment type="caution">
    <text evidence="5">The sequence shown here is derived from an EMBL/GenBank/DDBJ whole genome shotgun (WGS) entry which is preliminary data.</text>
</comment>
<keyword evidence="6" id="KW-1185">Reference proteome</keyword>
<name>E6JZF2_PARDN</name>
<dbReference type="GO" id="GO:0005975">
    <property type="term" value="P:carbohydrate metabolic process"/>
    <property type="evidence" value="ECO:0007669"/>
    <property type="project" value="UniProtKB-ARBA"/>
</dbReference>
<organism evidence="5 6">
    <name type="scientific">Parascardovia denticolens DSM 10105 = JCM 12538</name>
    <dbReference type="NCBI Taxonomy" id="864564"/>
    <lineage>
        <taxon>Bacteria</taxon>
        <taxon>Bacillati</taxon>
        <taxon>Actinomycetota</taxon>
        <taxon>Actinomycetes</taxon>
        <taxon>Bifidobacteriales</taxon>
        <taxon>Bifidobacteriaceae</taxon>
        <taxon>Parascardovia</taxon>
    </lineage>
</organism>
<dbReference type="SUPFAM" id="SSF49478">
    <property type="entry name" value="Cna protein B-type domain"/>
    <property type="match status" value="1"/>
</dbReference>
<dbReference type="Proteomes" id="UP000004946">
    <property type="component" value="Chromosome"/>
</dbReference>
<dbReference type="AlphaFoldDB" id="E6JZF2"/>
<gene>
    <name evidence="5" type="ORF">HMPREF0620_0172</name>
</gene>
<feature type="domain" description="SpaA-like prealbumin fold" evidence="4">
    <location>
        <begin position="28"/>
        <end position="97"/>
    </location>
</feature>
<reference evidence="5 6" key="1">
    <citation type="submission" date="2010-12" db="EMBL/GenBank/DDBJ databases">
        <authorList>
            <person name="Muzny D."/>
            <person name="Qin X."/>
            <person name="Buhay C."/>
            <person name="Dugan-Rocha S."/>
            <person name="Ding Y."/>
            <person name="Chen G."/>
            <person name="Hawes A."/>
            <person name="Holder M."/>
            <person name="Jhangiani S."/>
            <person name="Johnson A."/>
            <person name="Khan Z."/>
            <person name="Li Z."/>
            <person name="Liu W."/>
            <person name="Liu X."/>
            <person name="Perez L."/>
            <person name="Shen H."/>
            <person name="Wang Q."/>
            <person name="Watt J."/>
            <person name="Xi L."/>
            <person name="Xin Y."/>
            <person name="Zhou J."/>
            <person name="Deng J."/>
            <person name="Jiang H."/>
            <person name="Liu Y."/>
            <person name="Qu J."/>
            <person name="Song X.-Z."/>
            <person name="Zhang L."/>
            <person name="Villasana D."/>
            <person name="Johnson A."/>
            <person name="Liu J."/>
            <person name="Liyanage D."/>
            <person name="Lorensuhewa L."/>
            <person name="Robinson T."/>
            <person name="Song A."/>
            <person name="Song B.-B."/>
            <person name="Dinh H."/>
            <person name="Thornton R."/>
            <person name="Coyle M."/>
            <person name="Francisco L."/>
            <person name="Jackson L."/>
            <person name="Javaid M."/>
            <person name="Korchina V."/>
            <person name="Kovar C."/>
            <person name="Mata R."/>
            <person name="Mathew T."/>
            <person name="Ngo R."/>
            <person name="Nguyen L."/>
            <person name="Nguyen N."/>
            <person name="Okwuonu G."/>
            <person name="Ongeri F."/>
            <person name="Pham C."/>
            <person name="Simmons D."/>
            <person name="Wilczek-Boney K."/>
            <person name="Hale W."/>
            <person name="Jakkamsetti A."/>
            <person name="Pham P."/>
            <person name="Ruth R."/>
            <person name="San Lucas F."/>
            <person name="Warren J."/>
            <person name="Zhang J."/>
            <person name="Zhao Z."/>
            <person name="Zhou C."/>
            <person name="Zhu D."/>
            <person name="Lee S."/>
            <person name="Bess C."/>
            <person name="Blankenburg K."/>
            <person name="Forbes L."/>
            <person name="Fu Q."/>
            <person name="Gubbala S."/>
            <person name="Hirani K."/>
            <person name="Jayaseelan J.C."/>
            <person name="Lara F."/>
            <person name="Munidasa M."/>
            <person name="Palculict T."/>
            <person name="Patil S."/>
            <person name="Pu L.-L."/>
            <person name="Saada N."/>
            <person name="Tang L."/>
            <person name="Weissenberger G."/>
            <person name="Zhu Y."/>
            <person name="Hemphill L."/>
            <person name="Shang Y."/>
            <person name="Youmans B."/>
            <person name="Ayvaz T."/>
            <person name="Ross M."/>
            <person name="Santibanez J."/>
            <person name="Aqrawi P."/>
            <person name="Gross S."/>
            <person name="Joshi V."/>
            <person name="Fowler G."/>
            <person name="Nazareth L."/>
            <person name="Reid J."/>
            <person name="Worley K."/>
            <person name="Petrosino J."/>
            <person name="Highlander S."/>
            <person name="Gibbs R."/>
        </authorList>
    </citation>
    <scope>NUCLEOTIDE SEQUENCE [LARGE SCALE GENOMIC DNA]</scope>
    <source>
        <strain evidence="5 6">DSM 10105</strain>
    </source>
</reference>
<dbReference type="InterPro" id="IPR041033">
    <property type="entry name" value="SpaA_PFL_dom_1"/>
</dbReference>
<keyword evidence="2" id="KW-0964">Secreted</keyword>
<dbReference type="Pfam" id="PF17802">
    <property type="entry name" value="SpaA"/>
    <property type="match status" value="1"/>
</dbReference>
<dbReference type="RefSeq" id="WP_006290083.1">
    <property type="nucleotide sequence ID" value="NZ_AP012333.1"/>
</dbReference>
<protein>
    <submittedName>
        <fullName evidence="5">Cna protein B-type domain protein</fullName>
    </submittedName>
</protein>
<dbReference type="Gene3D" id="2.60.40.10">
    <property type="entry name" value="Immunoglobulins"/>
    <property type="match status" value="1"/>
</dbReference>
<comment type="similarity">
    <text evidence="1">Belongs to the serine-aspartate repeat-containing protein (SDr) family.</text>
</comment>
<evidence type="ECO:0000256" key="3">
    <source>
        <dbReference type="ARBA" id="ARBA00022729"/>
    </source>
</evidence>
<evidence type="ECO:0000256" key="2">
    <source>
        <dbReference type="ARBA" id="ARBA00022525"/>
    </source>
</evidence>
<dbReference type="HOGENOM" id="CLU_1509204_0_0_11"/>
<sequence length="178" mass="19108">MTFNPNPYTDTTVDNATIPVTVKTYGFVFKKVDEAGKALKGATFTLKLSNGKVLTSTSDDNGYVFFEDLAAGDYTTEETGVPSGYQKTPDLRFTLNGQTAKSDNPATANIAENNYAVSQQDVVDKKLPTLPVTGAADITPWSLPVSLCWAAAQPLSSVPPGKCPTPNRLRRQGVIMIK</sequence>
<evidence type="ECO:0000313" key="6">
    <source>
        <dbReference type="Proteomes" id="UP000004946"/>
    </source>
</evidence>
<dbReference type="InterPro" id="IPR013783">
    <property type="entry name" value="Ig-like_fold"/>
</dbReference>
<dbReference type="PANTHER" id="PTHR36108">
    <property type="entry name" value="COLOSSIN-B-RELATED"/>
    <property type="match status" value="1"/>
</dbReference>
<evidence type="ECO:0000313" key="5">
    <source>
        <dbReference type="EMBL" id="EFT83167.1"/>
    </source>
</evidence>
<evidence type="ECO:0000259" key="4">
    <source>
        <dbReference type="Pfam" id="PF17802"/>
    </source>
</evidence>
<dbReference type="eggNOG" id="COG4932">
    <property type="taxonomic scope" value="Bacteria"/>
</dbReference>
<accession>E6JZF2</accession>
<evidence type="ECO:0000256" key="1">
    <source>
        <dbReference type="ARBA" id="ARBA00007257"/>
    </source>
</evidence>
<dbReference type="KEGG" id="pdo:PSDT_1405"/>
<proteinExistence type="inferred from homology"/>
<dbReference type="EMBL" id="AEON01000001">
    <property type="protein sequence ID" value="EFT83167.1"/>
    <property type="molecule type" value="Genomic_DNA"/>
</dbReference>
<dbReference type="PANTHER" id="PTHR36108:SF13">
    <property type="entry name" value="COLOSSIN-B-RELATED"/>
    <property type="match status" value="1"/>
</dbReference>
<keyword evidence="3" id="KW-0732">Signal</keyword>